<organism evidence="2 3">
    <name type="scientific">Eumeta variegata</name>
    <name type="common">Bagworm moth</name>
    <name type="synonym">Eumeta japonica</name>
    <dbReference type="NCBI Taxonomy" id="151549"/>
    <lineage>
        <taxon>Eukaryota</taxon>
        <taxon>Metazoa</taxon>
        <taxon>Ecdysozoa</taxon>
        <taxon>Arthropoda</taxon>
        <taxon>Hexapoda</taxon>
        <taxon>Insecta</taxon>
        <taxon>Pterygota</taxon>
        <taxon>Neoptera</taxon>
        <taxon>Endopterygota</taxon>
        <taxon>Lepidoptera</taxon>
        <taxon>Glossata</taxon>
        <taxon>Ditrysia</taxon>
        <taxon>Tineoidea</taxon>
        <taxon>Psychidae</taxon>
        <taxon>Oiketicinae</taxon>
        <taxon>Eumeta</taxon>
    </lineage>
</organism>
<proteinExistence type="predicted"/>
<feature type="compositionally biased region" description="Basic and acidic residues" evidence="1">
    <location>
        <begin position="79"/>
        <end position="89"/>
    </location>
</feature>
<evidence type="ECO:0000256" key="1">
    <source>
        <dbReference type="SAM" id="MobiDB-lite"/>
    </source>
</evidence>
<dbReference type="EMBL" id="BGZK01000573">
    <property type="protein sequence ID" value="GBP51036.1"/>
    <property type="molecule type" value="Genomic_DNA"/>
</dbReference>
<protein>
    <submittedName>
        <fullName evidence="2">Uncharacterized protein</fullName>
    </submittedName>
</protein>
<feature type="compositionally biased region" description="Basic and acidic residues" evidence="1">
    <location>
        <begin position="58"/>
        <end position="69"/>
    </location>
</feature>
<sequence length="100" mass="11326">MNIFQYTFNSYFALKSSIPYGHGGARRGGRPAHVAPGESGLTSALTHTRTRGQRQTRAAHERNKLPKRERSVRKTGKLAKCESDSRTESPYRHTIYLCDF</sequence>
<feature type="region of interest" description="Disordered" evidence="1">
    <location>
        <begin position="22"/>
        <end position="89"/>
    </location>
</feature>
<evidence type="ECO:0000313" key="2">
    <source>
        <dbReference type="EMBL" id="GBP51036.1"/>
    </source>
</evidence>
<accession>A0A4C1WHW7</accession>
<dbReference type="Proteomes" id="UP000299102">
    <property type="component" value="Unassembled WGS sequence"/>
</dbReference>
<evidence type="ECO:0000313" key="3">
    <source>
        <dbReference type="Proteomes" id="UP000299102"/>
    </source>
</evidence>
<reference evidence="2 3" key="1">
    <citation type="journal article" date="2019" name="Commun. Biol.">
        <title>The bagworm genome reveals a unique fibroin gene that provides high tensile strength.</title>
        <authorList>
            <person name="Kono N."/>
            <person name="Nakamura H."/>
            <person name="Ohtoshi R."/>
            <person name="Tomita M."/>
            <person name="Numata K."/>
            <person name="Arakawa K."/>
        </authorList>
    </citation>
    <scope>NUCLEOTIDE SEQUENCE [LARGE SCALE GENOMIC DNA]</scope>
</reference>
<name>A0A4C1WHW7_EUMVA</name>
<gene>
    <name evidence="2" type="ORF">EVAR_87612_1</name>
</gene>
<keyword evidence="3" id="KW-1185">Reference proteome</keyword>
<comment type="caution">
    <text evidence="2">The sequence shown here is derived from an EMBL/GenBank/DDBJ whole genome shotgun (WGS) entry which is preliminary data.</text>
</comment>
<dbReference type="AlphaFoldDB" id="A0A4C1WHW7"/>